<keyword evidence="3" id="KW-1003">Cell membrane</keyword>
<feature type="transmembrane region" description="Helical" evidence="7">
    <location>
        <begin position="168"/>
        <end position="188"/>
    </location>
</feature>
<feature type="transmembrane region" description="Helical" evidence="7">
    <location>
        <begin position="111"/>
        <end position="129"/>
    </location>
</feature>
<keyword evidence="6 7" id="KW-0472">Membrane</keyword>
<feature type="transmembrane region" description="Helical" evidence="7">
    <location>
        <begin position="347"/>
        <end position="364"/>
    </location>
</feature>
<dbReference type="Proteomes" id="UP001281217">
    <property type="component" value="Unassembled WGS sequence"/>
</dbReference>
<evidence type="ECO:0000256" key="6">
    <source>
        <dbReference type="ARBA" id="ARBA00023136"/>
    </source>
</evidence>
<feature type="transmembrane region" description="Helical" evidence="7">
    <location>
        <begin position="398"/>
        <end position="416"/>
    </location>
</feature>
<dbReference type="Pfam" id="PF13440">
    <property type="entry name" value="Polysacc_synt_3"/>
    <property type="match status" value="1"/>
</dbReference>
<evidence type="ECO:0000256" key="2">
    <source>
        <dbReference type="ARBA" id="ARBA00007430"/>
    </source>
</evidence>
<accession>A0ABU5BYQ7</accession>
<dbReference type="EMBL" id="JAVRDO010000004">
    <property type="protein sequence ID" value="MDX9687528.1"/>
    <property type="molecule type" value="Genomic_DNA"/>
</dbReference>
<feature type="transmembrane region" description="Helical" evidence="7">
    <location>
        <begin position="141"/>
        <end position="162"/>
    </location>
</feature>
<comment type="similarity">
    <text evidence="2">Belongs to the polysaccharide synthase family.</text>
</comment>
<evidence type="ECO:0000256" key="5">
    <source>
        <dbReference type="ARBA" id="ARBA00022989"/>
    </source>
</evidence>
<feature type="transmembrane region" description="Helical" evidence="7">
    <location>
        <begin position="12"/>
        <end position="33"/>
    </location>
</feature>
<dbReference type="PANTHER" id="PTHR30250:SF10">
    <property type="entry name" value="LIPOPOLYSACCHARIDE BIOSYNTHESIS PROTEIN WZXC"/>
    <property type="match status" value="1"/>
</dbReference>
<evidence type="ECO:0000313" key="9">
    <source>
        <dbReference type="Proteomes" id="UP001281217"/>
    </source>
</evidence>
<evidence type="ECO:0000256" key="7">
    <source>
        <dbReference type="SAM" id="Phobius"/>
    </source>
</evidence>
<dbReference type="InterPro" id="IPR050833">
    <property type="entry name" value="Poly_Biosynth_Transport"/>
</dbReference>
<organism evidence="8 9">
    <name type="scientific">Halopseudomonas formosensis</name>
    <dbReference type="NCBI Taxonomy" id="1002526"/>
    <lineage>
        <taxon>Bacteria</taxon>
        <taxon>Pseudomonadati</taxon>
        <taxon>Pseudomonadota</taxon>
        <taxon>Gammaproteobacteria</taxon>
        <taxon>Pseudomonadales</taxon>
        <taxon>Pseudomonadaceae</taxon>
        <taxon>Halopseudomonas</taxon>
    </lineage>
</organism>
<feature type="transmembrane region" description="Helical" evidence="7">
    <location>
        <begin position="76"/>
        <end position="96"/>
    </location>
</feature>
<feature type="transmembrane region" description="Helical" evidence="7">
    <location>
        <begin position="309"/>
        <end position="327"/>
    </location>
</feature>
<dbReference type="PANTHER" id="PTHR30250">
    <property type="entry name" value="PST FAMILY PREDICTED COLANIC ACID TRANSPORTER"/>
    <property type="match status" value="1"/>
</dbReference>
<name>A0ABU5BYQ7_9GAMM</name>
<reference evidence="9" key="1">
    <citation type="submission" date="2023-07" db="EMBL/GenBank/DDBJ databases">
        <authorList>
            <person name="de Witt J."/>
        </authorList>
    </citation>
    <scope>NUCLEOTIDE SEQUENCE [LARGE SCALE GENOMIC DNA]</scope>
    <source>
        <strain evidence="9">FZJ</strain>
    </source>
</reference>
<comment type="subcellular location">
    <subcellularLocation>
        <location evidence="1">Cell membrane</location>
        <topology evidence="1">Multi-pass membrane protein</topology>
    </subcellularLocation>
</comment>
<dbReference type="RefSeq" id="WP_320331264.1">
    <property type="nucleotide sequence ID" value="NZ_JAVRDO010000004.1"/>
</dbReference>
<comment type="caution">
    <text evidence="8">The sequence shown here is derived from an EMBL/GenBank/DDBJ whole genome shotgun (WGS) entry which is preliminary data.</text>
</comment>
<protein>
    <submittedName>
        <fullName evidence="8">Oligosaccharide flippase family protein</fullName>
    </submittedName>
</protein>
<feature type="transmembrane region" description="Helical" evidence="7">
    <location>
        <begin position="280"/>
        <end position="297"/>
    </location>
</feature>
<sequence length="419" mass="45789">MSEAMRQGLRHSFVGAAGRYFLQTASIVILARLLSPEDFGIITAAMIVVSFAFIVLQVGGASIVSSAREDQVDEAFTVAMLSSITFAILIGGGYLLAEREILNILGIQSKALMRVLLAVVFIRGLLGPLEGIGAAKYEFKVLASSEIISYFCGYFLIAILSGYLLRSYWALVLGLLSQSILHLAFLVLKIKFRFEKVGFREFKSHLQIGFSLMANKVVSYGLAQADNIFINSFMGKSDLGIYSRAYQLMVIPTNFIGQVVGRVFIPYFRGEITVYCRYRSFNIALSAVAALFALGVGEKAVVVVLGPQWVEAYKPLIILAFAIYYRVDFKFFESVFVARREGKKLTICNVFGLLGMVIMLVAGAPSSIEGVALVVLIANAIQATLGLCMSYRSIGVNIGRGVALNATVFILSWVVIRSL</sequence>
<keyword evidence="4 7" id="KW-0812">Transmembrane</keyword>
<evidence type="ECO:0000256" key="4">
    <source>
        <dbReference type="ARBA" id="ARBA00022692"/>
    </source>
</evidence>
<evidence type="ECO:0000256" key="3">
    <source>
        <dbReference type="ARBA" id="ARBA00022475"/>
    </source>
</evidence>
<proteinExistence type="inferred from homology"/>
<evidence type="ECO:0000256" key="1">
    <source>
        <dbReference type="ARBA" id="ARBA00004651"/>
    </source>
</evidence>
<keyword evidence="5 7" id="KW-1133">Transmembrane helix</keyword>
<evidence type="ECO:0000313" key="8">
    <source>
        <dbReference type="EMBL" id="MDX9687528.1"/>
    </source>
</evidence>
<feature type="transmembrane region" description="Helical" evidence="7">
    <location>
        <begin position="39"/>
        <end position="64"/>
    </location>
</feature>
<feature type="transmembrane region" description="Helical" evidence="7">
    <location>
        <begin position="370"/>
        <end position="391"/>
    </location>
</feature>
<keyword evidence="9" id="KW-1185">Reference proteome</keyword>
<gene>
    <name evidence="8" type="ORF">RED13_001959</name>
</gene>